<evidence type="ECO:0000256" key="6">
    <source>
        <dbReference type="ARBA" id="ARBA00023163"/>
    </source>
</evidence>
<keyword evidence="6" id="KW-0804">Transcription</keyword>
<dbReference type="SUPFAM" id="SSF46785">
    <property type="entry name" value="Winged helix' DNA-binding domain"/>
    <property type="match status" value="1"/>
</dbReference>
<evidence type="ECO:0000259" key="8">
    <source>
        <dbReference type="PROSITE" id="PS50949"/>
    </source>
</evidence>
<accession>A0ABY5RZR0</accession>
<comment type="similarity">
    <text evidence="1">In the C-terminal section; belongs to the class-I pyridoxal-phosphate-dependent aminotransferase family.</text>
</comment>
<dbReference type="SUPFAM" id="SSF53383">
    <property type="entry name" value="PLP-dependent transferases"/>
    <property type="match status" value="1"/>
</dbReference>
<dbReference type="InterPro" id="IPR015422">
    <property type="entry name" value="PyrdxlP-dep_Trfase_small"/>
</dbReference>
<evidence type="ECO:0000313" key="10">
    <source>
        <dbReference type="Proteomes" id="UP001017257"/>
    </source>
</evidence>
<dbReference type="Gene3D" id="1.10.10.10">
    <property type="entry name" value="Winged helix-like DNA-binding domain superfamily/Winged helix DNA-binding domain"/>
    <property type="match status" value="1"/>
</dbReference>
<dbReference type="InterPro" id="IPR015424">
    <property type="entry name" value="PyrdxlP-dep_Trfase"/>
</dbReference>
<evidence type="ECO:0000256" key="2">
    <source>
        <dbReference type="ARBA" id="ARBA00016004"/>
    </source>
</evidence>
<dbReference type="PANTHER" id="PTHR46577">
    <property type="entry name" value="HTH-TYPE TRANSCRIPTIONAL REGULATORY PROTEIN GABR"/>
    <property type="match status" value="1"/>
</dbReference>
<dbReference type="InterPro" id="IPR004839">
    <property type="entry name" value="Aminotransferase_I/II_large"/>
</dbReference>
<keyword evidence="10" id="KW-1185">Reference proteome</keyword>
<evidence type="ECO:0000313" key="9">
    <source>
        <dbReference type="EMBL" id="UVF22740.1"/>
    </source>
</evidence>
<protein>
    <recommendedName>
        <fullName evidence="2">8-amino-7-oxononanoate synthase</fullName>
    </recommendedName>
    <alternativeName>
        <fullName evidence="7">Alpha-oxoamine synthase</fullName>
    </alternativeName>
</protein>
<reference evidence="9" key="1">
    <citation type="submission" date="2022-08" db="EMBL/GenBank/DDBJ databases">
        <title>Microvirga terrae sp. nov., isolated from soil.</title>
        <authorList>
            <person name="Kim K.H."/>
            <person name="Seo Y.L."/>
            <person name="Kim J.M."/>
            <person name="Lee J.K."/>
            <person name="Han D.M."/>
            <person name="Jeon C.O."/>
        </authorList>
    </citation>
    <scope>NUCLEOTIDE SEQUENCE</scope>
    <source>
        <strain evidence="9">R24</strain>
        <plasmid evidence="9">pR24_2</plasmid>
    </source>
</reference>
<dbReference type="Pfam" id="PF00155">
    <property type="entry name" value="Aminotran_1_2"/>
    <property type="match status" value="1"/>
</dbReference>
<dbReference type="PROSITE" id="PS50949">
    <property type="entry name" value="HTH_GNTR"/>
    <property type="match status" value="1"/>
</dbReference>
<sequence>MPQIQNESGPKYLAIAGALLADVQSGRLKPGHRLPPQRQLAKELGVDLTTVTRAFNEARKMGLIEANTGRGSYVRGKAPERDNIAPAGSPVIDLSMNMPPQPSAAKLRERIQEGIAGVLSSPHGLMHLHYQESVGAGPDRTAAARWLSARLGSVPVDRVVVTSGAQAALYAVVRVMAGPGDAICVPDLTYPGLRAIAEQLKVRLVPITMDREGLDPAALEEACRRESPKAVYCVPTIHNPTTATMSAKRREAIAEVARQQGIAIIEDDAYGALPRQVPAPIVAVAPEITWHIATLSKCVTPALRTAYVVTPGLADTLRLAAEIRAMSLMMPPLMAALASKWILDGTLDAITAAIREESAARQAVAQQVLQGLEFQAHPEGHHLWLTLPERWRRADLNLYARQSGLALVPSEAFAVGPAPDAIRVSLGAAQNQAVLERGLNLLATVLSHGPSALSSIV</sequence>
<keyword evidence="5" id="KW-0238">DNA-binding</keyword>
<gene>
    <name evidence="9" type="ORF">HPT29_027340</name>
</gene>
<geneLocation type="plasmid" evidence="9 10">
    <name>pR24_2</name>
</geneLocation>
<evidence type="ECO:0000256" key="3">
    <source>
        <dbReference type="ARBA" id="ARBA00022898"/>
    </source>
</evidence>
<evidence type="ECO:0000256" key="1">
    <source>
        <dbReference type="ARBA" id="ARBA00005384"/>
    </source>
</evidence>
<proteinExistence type="inferred from homology"/>
<organism evidence="9 10">
    <name type="scientific">Microvirga terrae</name>
    <dbReference type="NCBI Taxonomy" id="2740529"/>
    <lineage>
        <taxon>Bacteria</taxon>
        <taxon>Pseudomonadati</taxon>
        <taxon>Pseudomonadota</taxon>
        <taxon>Alphaproteobacteria</taxon>
        <taxon>Hyphomicrobiales</taxon>
        <taxon>Methylobacteriaceae</taxon>
        <taxon>Microvirga</taxon>
    </lineage>
</organism>
<dbReference type="Pfam" id="PF00392">
    <property type="entry name" value="GntR"/>
    <property type="match status" value="1"/>
</dbReference>
<dbReference type="Proteomes" id="UP001017257">
    <property type="component" value="Plasmid pR24_2"/>
</dbReference>
<dbReference type="InterPro" id="IPR015421">
    <property type="entry name" value="PyrdxlP-dep_Trfase_major"/>
</dbReference>
<dbReference type="GO" id="GO:0008483">
    <property type="term" value="F:transaminase activity"/>
    <property type="evidence" value="ECO:0007669"/>
    <property type="project" value="UniProtKB-KW"/>
</dbReference>
<dbReference type="InterPro" id="IPR051446">
    <property type="entry name" value="HTH_trans_reg/aminotransferase"/>
</dbReference>
<dbReference type="InterPro" id="IPR036390">
    <property type="entry name" value="WH_DNA-bd_sf"/>
</dbReference>
<feature type="domain" description="HTH gntR-type" evidence="8">
    <location>
        <begin position="9"/>
        <end position="77"/>
    </location>
</feature>
<keyword evidence="3" id="KW-0663">Pyridoxal phosphate</keyword>
<dbReference type="RefSeq" id="WP_173949642.1">
    <property type="nucleotide sequence ID" value="NZ_CP102847.1"/>
</dbReference>
<dbReference type="CDD" id="cd00609">
    <property type="entry name" value="AAT_like"/>
    <property type="match status" value="1"/>
</dbReference>
<dbReference type="InterPro" id="IPR000524">
    <property type="entry name" value="Tscrpt_reg_HTH_GntR"/>
</dbReference>
<evidence type="ECO:0000256" key="5">
    <source>
        <dbReference type="ARBA" id="ARBA00023125"/>
    </source>
</evidence>
<keyword evidence="4" id="KW-0805">Transcription regulation</keyword>
<name>A0ABY5RZR0_9HYPH</name>
<dbReference type="PANTHER" id="PTHR46577:SF1">
    <property type="entry name" value="HTH-TYPE TRANSCRIPTIONAL REGULATORY PROTEIN GABR"/>
    <property type="match status" value="1"/>
</dbReference>
<dbReference type="Gene3D" id="3.90.1150.10">
    <property type="entry name" value="Aspartate Aminotransferase, domain 1"/>
    <property type="match status" value="1"/>
</dbReference>
<keyword evidence="9" id="KW-0614">Plasmid</keyword>
<evidence type="ECO:0000256" key="4">
    <source>
        <dbReference type="ARBA" id="ARBA00023015"/>
    </source>
</evidence>
<dbReference type="EMBL" id="CP102847">
    <property type="protein sequence ID" value="UVF22740.1"/>
    <property type="molecule type" value="Genomic_DNA"/>
</dbReference>
<dbReference type="CDD" id="cd07377">
    <property type="entry name" value="WHTH_GntR"/>
    <property type="match status" value="1"/>
</dbReference>
<dbReference type="InterPro" id="IPR036388">
    <property type="entry name" value="WH-like_DNA-bd_sf"/>
</dbReference>
<dbReference type="Gene3D" id="3.40.640.10">
    <property type="entry name" value="Type I PLP-dependent aspartate aminotransferase-like (Major domain)"/>
    <property type="match status" value="1"/>
</dbReference>
<dbReference type="SMART" id="SM00345">
    <property type="entry name" value="HTH_GNTR"/>
    <property type="match status" value="1"/>
</dbReference>
<keyword evidence="9" id="KW-0032">Aminotransferase</keyword>
<keyword evidence="9" id="KW-0808">Transferase</keyword>
<evidence type="ECO:0000256" key="7">
    <source>
        <dbReference type="ARBA" id="ARBA00031658"/>
    </source>
</evidence>